<name>A0A6F8PM57_9GAMM</name>
<sequence>MQTHSAIWVYLSASPLWGLTLTLVCYLLALKIYRQANHHPLLNPVGWSILMIITVLVVGDISYPSYFSGAQFIHFLLGPVTVALAIPLFFQLEKLKKVWLPLSVALVVGMTVSGFSAYFIAQALGASEQTMLSMIPKSVTAPVAMGIAEKTGGLPTLTAVFVVMTGIFGAFIGTSLFKLFRIQDDTVKGVAMGVTAHGLGTARSFQVSPEMGAFAGLAMALAASLSAFVLPVVLSLLKSF</sequence>
<dbReference type="EMBL" id="AP021888">
    <property type="protein sequence ID" value="BBP43192.1"/>
    <property type="molecule type" value="Genomic_DNA"/>
</dbReference>
<feature type="transmembrane region" description="Helical" evidence="5">
    <location>
        <begin position="41"/>
        <end position="59"/>
    </location>
</feature>
<accession>A0A6F8PM57</accession>
<feature type="transmembrane region" description="Helical" evidence="5">
    <location>
        <begin position="102"/>
        <end position="124"/>
    </location>
</feature>
<keyword evidence="4 5" id="KW-0472">Membrane</keyword>
<keyword evidence="2 5" id="KW-0812">Transmembrane</keyword>
<dbReference type="GO" id="GO:0016020">
    <property type="term" value="C:membrane"/>
    <property type="evidence" value="ECO:0007669"/>
    <property type="project" value="UniProtKB-SubCell"/>
</dbReference>
<feature type="transmembrane region" description="Helical" evidence="5">
    <location>
        <begin position="71"/>
        <end position="90"/>
    </location>
</feature>
<evidence type="ECO:0000256" key="4">
    <source>
        <dbReference type="ARBA" id="ARBA00023136"/>
    </source>
</evidence>
<dbReference type="InterPro" id="IPR007300">
    <property type="entry name" value="CidB/LrgB"/>
</dbReference>
<evidence type="ECO:0000256" key="2">
    <source>
        <dbReference type="ARBA" id="ARBA00022692"/>
    </source>
</evidence>
<reference evidence="7" key="1">
    <citation type="submission" date="2019-11" db="EMBL/GenBank/DDBJ databases">
        <title>Isolation and characterization of two novel species in the genus Thiomicrorhabdus.</title>
        <authorList>
            <person name="Mochizuki J."/>
            <person name="Kojima H."/>
            <person name="Fukui M."/>
        </authorList>
    </citation>
    <scope>NUCLEOTIDE SEQUENCE [LARGE SCALE GENOMIC DNA]</scope>
    <source>
        <strain evidence="7">AkT22</strain>
    </source>
</reference>
<dbReference type="PANTHER" id="PTHR30249:SF0">
    <property type="entry name" value="PLASTIDAL GLYCOLATE_GLYCERATE TRANSLOCATOR 1, CHLOROPLASTIC"/>
    <property type="match status" value="1"/>
</dbReference>
<dbReference type="PANTHER" id="PTHR30249">
    <property type="entry name" value="PUTATIVE SEROTONIN TRANSPORTER"/>
    <property type="match status" value="1"/>
</dbReference>
<feature type="transmembrane region" description="Helical" evidence="5">
    <location>
        <begin position="6"/>
        <end position="29"/>
    </location>
</feature>
<organism evidence="6 7">
    <name type="scientific">Thiosulfativibrio zosterae</name>
    <dbReference type="NCBI Taxonomy" id="2675053"/>
    <lineage>
        <taxon>Bacteria</taxon>
        <taxon>Pseudomonadati</taxon>
        <taxon>Pseudomonadota</taxon>
        <taxon>Gammaproteobacteria</taxon>
        <taxon>Thiotrichales</taxon>
        <taxon>Piscirickettsiaceae</taxon>
        <taxon>Thiosulfativibrio</taxon>
    </lineage>
</organism>
<dbReference type="RefSeq" id="WP_173291017.1">
    <property type="nucleotide sequence ID" value="NZ_AP021888.1"/>
</dbReference>
<protein>
    <submittedName>
        <fullName evidence="6">Membrane protein</fullName>
    </submittedName>
</protein>
<evidence type="ECO:0000256" key="3">
    <source>
        <dbReference type="ARBA" id="ARBA00022989"/>
    </source>
</evidence>
<evidence type="ECO:0000313" key="7">
    <source>
        <dbReference type="Proteomes" id="UP000501466"/>
    </source>
</evidence>
<feature type="transmembrane region" description="Helical" evidence="5">
    <location>
        <begin position="213"/>
        <end position="237"/>
    </location>
</feature>
<dbReference type="Pfam" id="PF04172">
    <property type="entry name" value="LrgB"/>
    <property type="match status" value="1"/>
</dbReference>
<evidence type="ECO:0000256" key="5">
    <source>
        <dbReference type="SAM" id="Phobius"/>
    </source>
</evidence>
<keyword evidence="7" id="KW-1185">Reference proteome</keyword>
<proteinExistence type="predicted"/>
<comment type="subcellular location">
    <subcellularLocation>
        <location evidence="1">Membrane</location>
        <topology evidence="1">Multi-pass membrane protein</topology>
    </subcellularLocation>
</comment>
<evidence type="ECO:0000313" key="6">
    <source>
        <dbReference type="EMBL" id="BBP43192.1"/>
    </source>
</evidence>
<dbReference type="KEGG" id="tzo:THMIRHAT_09380"/>
<dbReference type="Proteomes" id="UP000501466">
    <property type="component" value="Chromosome"/>
</dbReference>
<keyword evidence="3 5" id="KW-1133">Transmembrane helix</keyword>
<gene>
    <name evidence="6" type="ORF">THMIRHAT_09380</name>
</gene>
<evidence type="ECO:0000256" key="1">
    <source>
        <dbReference type="ARBA" id="ARBA00004141"/>
    </source>
</evidence>
<feature type="transmembrane region" description="Helical" evidence="5">
    <location>
        <begin position="159"/>
        <end position="180"/>
    </location>
</feature>
<dbReference type="AlphaFoldDB" id="A0A6F8PM57"/>